<name>A0A857J8N2_9BURK</name>
<organism evidence="3 4">
    <name type="scientific">Xylophilus rhododendri</name>
    <dbReference type="NCBI Taxonomy" id="2697032"/>
    <lineage>
        <taxon>Bacteria</taxon>
        <taxon>Pseudomonadati</taxon>
        <taxon>Pseudomonadota</taxon>
        <taxon>Betaproteobacteria</taxon>
        <taxon>Burkholderiales</taxon>
        <taxon>Xylophilus</taxon>
    </lineage>
</organism>
<dbReference type="KEGG" id="xyk:GT347_16525"/>
<dbReference type="PANTHER" id="PTHR43681">
    <property type="entry name" value="TRANSMEMBRANE GTPASE FZO"/>
    <property type="match status" value="1"/>
</dbReference>
<dbReference type="SUPFAM" id="SSF52540">
    <property type="entry name" value="P-loop containing nucleoside triphosphate hydrolases"/>
    <property type="match status" value="1"/>
</dbReference>
<dbReference type="Pfam" id="PF00350">
    <property type="entry name" value="Dynamin_N"/>
    <property type="match status" value="1"/>
</dbReference>
<dbReference type="EMBL" id="CP047650">
    <property type="protein sequence ID" value="QHI99441.1"/>
    <property type="molecule type" value="Genomic_DNA"/>
</dbReference>
<evidence type="ECO:0000259" key="2">
    <source>
        <dbReference type="Pfam" id="PF00350"/>
    </source>
</evidence>
<keyword evidence="4" id="KW-1185">Reference proteome</keyword>
<feature type="region of interest" description="Disordered" evidence="1">
    <location>
        <begin position="627"/>
        <end position="657"/>
    </location>
</feature>
<protein>
    <submittedName>
        <fullName evidence="3">Dynamin family protein</fullName>
    </submittedName>
</protein>
<evidence type="ECO:0000313" key="4">
    <source>
        <dbReference type="Proteomes" id="UP000464787"/>
    </source>
</evidence>
<dbReference type="Proteomes" id="UP000464787">
    <property type="component" value="Chromosome"/>
</dbReference>
<dbReference type="Gene3D" id="3.40.50.300">
    <property type="entry name" value="P-loop containing nucleotide triphosphate hydrolases"/>
    <property type="match status" value="1"/>
</dbReference>
<dbReference type="RefSeq" id="WP_160553254.1">
    <property type="nucleotide sequence ID" value="NZ_CP047650.1"/>
</dbReference>
<sequence>MTTSFSDQLDRHGAWRSSTAQGIAQLSAWLVEQQLAEGGMLGRLAQIGDTLQRDKLMVAFVAEFSRGKSELINAIFFAHHGRRIVPASAGRTTMCPTELGYENGQPSQLRLLPIETRTDPRPLSAWRQQPEAWTALPLDAGQPAQMATTLDSVAQVLRVSVARARELDFWSDEQPENNPVRGSDGLVEIPMWRHALVNIDHPLLRQGLVILDTPGLNAVGAEPDLTVQLLADAHASVFVLAADTGVTRSDLQLWQQYLAPRQGDGQHTDNRIVVLNKIDVLWDGISSVAQIHAQTDRQRASSAALLGVPTARVIPVSAQRGLVARIQNDAPLLQASGLPLLEAVLAQGLVASRREVLRDAVELALARVRSDTARLLAVRRRELEEQVQELRGLRGKNDSVIAGMRYRVEQEQGEFDASEKRVLALHAVHGRLQKEARALLEDGMAADFTELQRLLGQSGLKLGLRKVYQDAFARAMQRVRKAEKAVGEIHAMMSAGFRQLNADFGFALQVPPQPAIGMWAHEIERIARAHATQVGLGQALRLTQPAAGGRLARALESRVRAVLVEAAEEITSWCRAAMAPVDSQLRERRGGFVRRIEAIDRIRGAASSLGERMGELEAQSALLAAQEQQLRRWSDDPVAEGGATSEPSPAAALPAAA</sequence>
<evidence type="ECO:0000313" key="3">
    <source>
        <dbReference type="EMBL" id="QHI99441.1"/>
    </source>
</evidence>
<dbReference type="InterPro" id="IPR051943">
    <property type="entry name" value="TRAFAC_Dynamin-like_GTPase"/>
</dbReference>
<proteinExistence type="predicted"/>
<feature type="compositionally biased region" description="Low complexity" evidence="1">
    <location>
        <begin position="647"/>
        <end position="657"/>
    </location>
</feature>
<dbReference type="AlphaFoldDB" id="A0A857J8N2"/>
<accession>A0A857J8N2</accession>
<gene>
    <name evidence="3" type="ORF">GT347_16525</name>
</gene>
<reference evidence="3 4" key="1">
    <citation type="submission" date="2020-01" db="EMBL/GenBank/DDBJ databases">
        <title>Genome sequencing of strain KACC 21265.</title>
        <authorList>
            <person name="Heo J."/>
            <person name="Kim S.-J."/>
            <person name="Kim J.-S."/>
            <person name="Hong S.-B."/>
            <person name="Kwon S.-W."/>
        </authorList>
    </citation>
    <scope>NUCLEOTIDE SEQUENCE [LARGE SCALE GENOMIC DNA]</scope>
    <source>
        <strain evidence="3 4">KACC 21265</strain>
    </source>
</reference>
<dbReference type="InterPro" id="IPR045063">
    <property type="entry name" value="Dynamin_N"/>
</dbReference>
<feature type="domain" description="Dynamin N-terminal" evidence="2">
    <location>
        <begin position="58"/>
        <end position="277"/>
    </location>
</feature>
<dbReference type="PANTHER" id="PTHR43681:SF1">
    <property type="entry name" value="SARCALUMENIN"/>
    <property type="match status" value="1"/>
</dbReference>
<dbReference type="InterPro" id="IPR027417">
    <property type="entry name" value="P-loop_NTPase"/>
</dbReference>
<evidence type="ECO:0000256" key="1">
    <source>
        <dbReference type="SAM" id="MobiDB-lite"/>
    </source>
</evidence>